<dbReference type="EMBL" id="JAKNGE010000006">
    <property type="protein sequence ID" value="MCG4745055.1"/>
    <property type="molecule type" value="Genomic_DNA"/>
</dbReference>
<name>A0AAW5BLE5_9FIRM</name>
<keyword evidence="4" id="KW-1185">Reference proteome</keyword>
<evidence type="ECO:0000313" key="3">
    <source>
        <dbReference type="EMBL" id="NSJ47493.1"/>
    </source>
</evidence>
<dbReference type="GO" id="GO:0047661">
    <property type="term" value="F:amino-acid racemase activity"/>
    <property type="evidence" value="ECO:0007669"/>
    <property type="project" value="InterPro"/>
</dbReference>
<protein>
    <submittedName>
        <fullName evidence="2">Aspartate/glutamate racemase family protein</fullName>
    </submittedName>
</protein>
<accession>A0AAW5BLE5</accession>
<comment type="caution">
    <text evidence="2">The sequence shown here is derived from an EMBL/GenBank/DDBJ whole genome shotgun (WGS) entry which is preliminary data.</text>
</comment>
<comment type="similarity">
    <text evidence="1">Belongs to the HyuE racemase family.</text>
</comment>
<dbReference type="Pfam" id="PF01177">
    <property type="entry name" value="Asp_Glu_race"/>
    <property type="match status" value="1"/>
</dbReference>
<sequence length="221" mass="24247">MKRIALIHTVKSVAVSFEEMVRKGVGREVKVHNLWDDFLADNPNETGEFTADNRNRLFLDIKAQELTGADLIVTTCSTLTPAVEMIRPFIKVPVIAIDDAMAKKGITYGDRVLVMATAGSTVGPTVSKLQREGEMAGRQLSIDTCVCAEAFMALKAMDMELHDRILKEKAGTLPAYDCIVLAQASMAHLEEEIGAVTGCPVLTSPRLCVEEIKNKLEEIRQ</sequence>
<dbReference type="Gene3D" id="3.40.50.12500">
    <property type="match status" value="1"/>
</dbReference>
<dbReference type="Proteomes" id="UP001299608">
    <property type="component" value="Unassembled WGS sequence"/>
</dbReference>
<organism evidence="2 5">
    <name type="scientific">Enterocloster aldenensis</name>
    <dbReference type="NCBI Taxonomy" id="358742"/>
    <lineage>
        <taxon>Bacteria</taxon>
        <taxon>Bacillati</taxon>
        <taxon>Bacillota</taxon>
        <taxon>Clostridia</taxon>
        <taxon>Lachnospirales</taxon>
        <taxon>Lachnospiraceae</taxon>
        <taxon>Enterocloster</taxon>
    </lineage>
</organism>
<dbReference type="RefSeq" id="WP_117556095.1">
    <property type="nucleotide sequence ID" value="NZ_BAABZL010000001.1"/>
</dbReference>
<dbReference type="EMBL" id="JAAITT010000002">
    <property type="protein sequence ID" value="NSJ47493.1"/>
    <property type="molecule type" value="Genomic_DNA"/>
</dbReference>
<dbReference type="AlphaFoldDB" id="A0AAW5BLE5"/>
<gene>
    <name evidence="3" type="ORF">G5B36_02080</name>
    <name evidence="2" type="ORF">L0N08_06510</name>
</gene>
<evidence type="ECO:0000313" key="4">
    <source>
        <dbReference type="Proteomes" id="UP000669239"/>
    </source>
</evidence>
<proteinExistence type="inferred from homology"/>
<reference evidence="3" key="2">
    <citation type="submission" date="2020-02" db="EMBL/GenBank/DDBJ databases">
        <authorList>
            <person name="Littmann E."/>
            <person name="Sorbara M."/>
        </authorList>
    </citation>
    <scope>NUCLEOTIDE SEQUENCE</scope>
    <source>
        <strain evidence="3">MSK.1.17</strain>
    </source>
</reference>
<evidence type="ECO:0000313" key="5">
    <source>
        <dbReference type="Proteomes" id="UP001299608"/>
    </source>
</evidence>
<dbReference type="InterPro" id="IPR053714">
    <property type="entry name" value="Iso_Racemase_Enz_sf"/>
</dbReference>
<reference evidence="3 4" key="1">
    <citation type="journal article" date="2020" name="Cell Host Microbe">
        <title>Functional and Genomic Variation between Human-Derived Isolates of Lachnospiraceae Reveals Inter- and Intra-Species Diversity.</title>
        <authorList>
            <person name="Sorbara M.T."/>
            <person name="Littmann E.R."/>
            <person name="Fontana E."/>
            <person name="Moody T.U."/>
            <person name="Kohout C.E."/>
            <person name="Gjonbalaj M."/>
            <person name="Eaton V."/>
            <person name="Seok R."/>
            <person name="Leiner I.M."/>
            <person name="Pamer E.G."/>
        </authorList>
    </citation>
    <scope>NUCLEOTIDE SEQUENCE [LARGE SCALE GENOMIC DNA]</scope>
    <source>
        <strain evidence="3 4">MSK.1.17</strain>
    </source>
</reference>
<evidence type="ECO:0000256" key="1">
    <source>
        <dbReference type="ARBA" id="ARBA00038414"/>
    </source>
</evidence>
<reference evidence="2" key="3">
    <citation type="submission" date="2022-01" db="EMBL/GenBank/DDBJ databases">
        <title>Collection of gut derived symbiotic bacterial strains cultured from healthy donors.</title>
        <authorList>
            <person name="Lin H."/>
            <person name="Kohout C."/>
            <person name="Waligurski E."/>
            <person name="Pamer E.G."/>
        </authorList>
    </citation>
    <scope>NUCLEOTIDE SEQUENCE</scope>
    <source>
        <strain evidence="2">DFI.6.55</strain>
    </source>
</reference>
<dbReference type="GeneID" id="97204616"/>
<evidence type="ECO:0000313" key="2">
    <source>
        <dbReference type="EMBL" id="MCG4745055.1"/>
    </source>
</evidence>
<dbReference type="InterPro" id="IPR015942">
    <property type="entry name" value="Asp/Glu/hydantoin_racemase"/>
</dbReference>
<dbReference type="Proteomes" id="UP000669239">
    <property type="component" value="Unassembled WGS sequence"/>
</dbReference>